<comment type="caution">
    <text evidence="1">The sequence shown here is derived from an EMBL/GenBank/DDBJ whole genome shotgun (WGS) entry which is preliminary data.</text>
</comment>
<accession>A0ACC7NYD3</accession>
<reference evidence="1" key="1">
    <citation type="submission" date="2024-12" db="EMBL/GenBank/DDBJ databases">
        <authorList>
            <person name="Wu N."/>
        </authorList>
    </citation>
    <scope>NUCLEOTIDE SEQUENCE</scope>
    <source>
        <strain evidence="1">P15</strain>
    </source>
</reference>
<name>A0ACC7NYD3_9BACL</name>
<evidence type="ECO:0000313" key="2">
    <source>
        <dbReference type="Proteomes" id="UP001631969"/>
    </source>
</evidence>
<protein>
    <submittedName>
        <fullName evidence="1">MATE family efflux transporter</fullName>
    </submittedName>
</protein>
<dbReference type="Proteomes" id="UP001631969">
    <property type="component" value="Unassembled WGS sequence"/>
</dbReference>
<proteinExistence type="predicted"/>
<evidence type="ECO:0000313" key="1">
    <source>
        <dbReference type="EMBL" id="MFM9328052.1"/>
    </source>
</evidence>
<organism evidence="1 2">
    <name type="scientific">Paenibacillus mesotrionivorans</name>
    <dbReference type="NCBI Taxonomy" id="3160968"/>
    <lineage>
        <taxon>Bacteria</taxon>
        <taxon>Bacillati</taxon>
        <taxon>Bacillota</taxon>
        <taxon>Bacilli</taxon>
        <taxon>Bacillales</taxon>
        <taxon>Paenibacillaceae</taxon>
        <taxon>Paenibacillus</taxon>
    </lineage>
</organism>
<sequence length="456" mass="49217">MNKADDLGAWPINKLILYYAVPSIISLVISSMYTIVNRIFIGHIPGVGALALTAIGLTAPVTTFLFSIAAWIAVGASSSISIRLGQGKKAEAEALAGHALLLSVLVGIVLSLMYTLFQDPLFRWLGIRGEGLSYAKDYMDILMWGAVFQLQSFIFPNLIRASGNPRFSAVITAAGCLLNIGLDVLFINLLQFGIKGAAMATVLSQLVMAGAGAFYFAKGKSVLLLARRHFALTLPVLKPMLLIGMVPFMNQMSISISQAVSNYSLARYGGEAYIASMAAITSVIYMAMMIVNGFSQATQTIAGFNYSRGNQTRAFQTLVLSVVYSSAAMLIGFGFLQGFPGFWAKLFSPDPQLIEVAAEGLRLYSFVVFLAPLFLIGSGFLMVTGKPKTALVLVISKQCLILMPLTLLLPPLMGTRGLWLAQPLTELIIGMAVAVILLKLYKPLRKMESRKESIPL</sequence>
<dbReference type="EMBL" id="JBJURJ010000004">
    <property type="protein sequence ID" value="MFM9328052.1"/>
    <property type="molecule type" value="Genomic_DNA"/>
</dbReference>
<keyword evidence="2" id="KW-1185">Reference proteome</keyword>
<gene>
    <name evidence="1" type="ORF">ACI1P1_07135</name>
</gene>